<dbReference type="HOGENOM" id="CLU_078425_0_0_6"/>
<protein>
    <recommendedName>
        <fullName evidence="3">Nucleoside 2-deoxyribosyltransferase</fullName>
    </recommendedName>
</protein>
<evidence type="ECO:0008006" key="3">
    <source>
        <dbReference type="Google" id="ProtNLM"/>
    </source>
</evidence>
<dbReference type="Gene3D" id="3.40.50.450">
    <property type="match status" value="1"/>
</dbReference>
<evidence type="ECO:0000313" key="2">
    <source>
        <dbReference type="Proteomes" id="UP000005953"/>
    </source>
</evidence>
<dbReference type="OrthoDB" id="5180013at2"/>
<dbReference type="EMBL" id="AAOE01000006">
    <property type="protein sequence ID" value="EAR10010.1"/>
    <property type="molecule type" value="Genomic_DNA"/>
</dbReference>
<organism evidence="1 2">
    <name type="scientific">Reinekea blandensis MED297</name>
    <dbReference type="NCBI Taxonomy" id="314283"/>
    <lineage>
        <taxon>Bacteria</taxon>
        <taxon>Pseudomonadati</taxon>
        <taxon>Pseudomonadota</taxon>
        <taxon>Gammaproteobacteria</taxon>
        <taxon>Oceanospirillales</taxon>
        <taxon>Saccharospirillaceae</taxon>
        <taxon>Reinekea</taxon>
    </lineage>
</organism>
<keyword evidence="2" id="KW-1185">Reference proteome</keyword>
<dbReference type="RefSeq" id="WP_008045633.1">
    <property type="nucleotide sequence ID" value="NZ_CH724152.1"/>
</dbReference>
<sequence length="309" mass="34615">MSCPICLDSNAKSKPIAGDNEGIECPICGQYIVSGTVKAVLEQKDLTVVDRAKLSFKTRLFDDNQIVEYRISTYDIQNIDETKLPNPFEQLNLLVRYLGHKQQHPADYVGIDASFDYPVIGAVDQQGMIYILSEALNRGIIQSDYTNLDSSDLNDEVKLVLTLDGWDIFEKSKTGSEDFSYAFLAMKFNEPVLEHFVSNTLKPGCSNLNLEVRDLRESTEAGLIDARMLVEIQNSSVVIADLTHANNGAYWEAGYATGLGKPVIYMCEKSAFNGVHFDTAHHYTLVWDKEKPQDCVEELQAVIRNTLKI</sequence>
<reference evidence="1 2" key="1">
    <citation type="submission" date="2006-02" db="EMBL/GenBank/DDBJ databases">
        <authorList>
            <person name="Pinhassi J."/>
            <person name="Pedros-Alio C."/>
            <person name="Ferriera S."/>
            <person name="Johnson J."/>
            <person name="Kravitz S."/>
            <person name="Halpern A."/>
            <person name="Remington K."/>
            <person name="Beeson K."/>
            <person name="Tran B."/>
            <person name="Rogers Y.-H."/>
            <person name="Friedman R."/>
            <person name="Venter J.C."/>
        </authorList>
    </citation>
    <scope>NUCLEOTIDE SEQUENCE [LARGE SCALE GENOMIC DNA]</scope>
    <source>
        <strain evidence="1 2">MED297</strain>
    </source>
</reference>
<dbReference type="SUPFAM" id="SSF52309">
    <property type="entry name" value="N-(deoxy)ribosyltransferase-like"/>
    <property type="match status" value="1"/>
</dbReference>
<comment type="caution">
    <text evidence="1">The sequence shown here is derived from an EMBL/GenBank/DDBJ whole genome shotgun (WGS) entry which is preliminary data.</text>
</comment>
<dbReference type="InterPro" id="IPR007710">
    <property type="entry name" value="Nucleoside_deoxyribTrfase"/>
</dbReference>
<name>A4BCS8_9GAMM</name>
<gene>
    <name evidence="1" type="ORF">MED297_07976</name>
</gene>
<evidence type="ECO:0000313" key="1">
    <source>
        <dbReference type="EMBL" id="EAR10010.1"/>
    </source>
</evidence>
<dbReference type="STRING" id="314283.MED297_07976"/>
<dbReference type="AlphaFoldDB" id="A4BCS8"/>
<dbReference type="Pfam" id="PF05014">
    <property type="entry name" value="Nuc_deoxyrib_tr"/>
    <property type="match status" value="1"/>
</dbReference>
<proteinExistence type="predicted"/>
<accession>A4BCS8</accession>
<dbReference type="Proteomes" id="UP000005953">
    <property type="component" value="Unassembled WGS sequence"/>
</dbReference>